<organism evidence="9 10">
    <name type="scientific">Haliangium ochraceum (strain DSM 14365 / JCM 11303 / SMP-2)</name>
    <dbReference type="NCBI Taxonomy" id="502025"/>
    <lineage>
        <taxon>Bacteria</taxon>
        <taxon>Pseudomonadati</taxon>
        <taxon>Myxococcota</taxon>
        <taxon>Polyangia</taxon>
        <taxon>Haliangiales</taxon>
        <taxon>Kofleriaceae</taxon>
        <taxon>Haliangium</taxon>
    </lineage>
</organism>
<evidence type="ECO:0000256" key="5">
    <source>
        <dbReference type="PROSITE-ProRule" id="PRU10141"/>
    </source>
</evidence>
<dbReference type="Gene3D" id="1.10.510.10">
    <property type="entry name" value="Transferase(Phosphotransferase) domain 1"/>
    <property type="match status" value="1"/>
</dbReference>
<dbReference type="eggNOG" id="COG3170">
    <property type="taxonomic scope" value="Bacteria"/>
</dbReference>
<dbReference type="Gene3D" id="3.30.200.20">
    <property type="entry name" value="Phosphorylase Kinase, domain 1"/>
    <property type="match status" value="1"/>
</dbReference>
<feature type="binding site" evidence="5">
    <location>
        <position position="41"/>
    </location>
    <ligand>
        <name>ATP</name>
        <dbReference type="ChEBI" id="CHEBI:30616"/>
    </ligand>
</feature>
<feature type="compositionally biased region" description="Low complexity" evidence="6">
    <location>
        <begin position="425"/>
        <end position="441"/>
    </location>
</feature>
<evidence type="ECO:0000256" key="3">
    <source>
        <dbReference type="ARBA" id="ARBA00022777"/>
    </source>
</evidence>
<keyword evidence="1" id="KW-0808">Transferase</keyword>
<dbReference type="CDD" id="cd14014">
    <property type="entry name" value="STKc_PknB_like"/>
    <property type="match status" value="1"/>
</dbReference>
<dbReference type="SMART" id="SM00220">
    <property type="entry name" value="S_TKc"/>
    <property type="match status" value="1"/>
</dbReference>
<dbReference type="GO" id="GO:0004674">
    <property type="term" value="F:protein serine/threonine kinase activity"/>
    <property type="evidence" value="ECO:0007669"/>
    <property type="project" value="UniProtKB-KW"/>
</dbReference>
<accession>D0LY97</accession>
<evidence type="ECO:0000313" key="9">
    <source>
        <dbReference type="EMBL" id="ACY16247.1"/>
    </source>
</evidence>
<name>D0LY97_HALO1</name>
<keyword evidence="7" id="KW-0472">Membrane</keyword>
<feature type="compositionally biased region" description="Low complexity" evidence="6">
    <location>
        <begin position="448"/>
        <end position="460"/>
    </location>
</feature>
<sequence length="619" mass="67091">MSIAVGQRVDKYEVAEQVGQGGMAVVYRGVDRSLERVVAIKVLHQHLAGHEEARARFAREARAVAKLRHENILEIYDFADDDARDSYIVTEFIDGPTLTESLADHLPRYPEIGAMVMTQVCRALAHAHSLGILHRDVKPENIMIRTDGVVKLTDFGIAQMLDAQRMTVTGQLLGSPAYMSPEHIEGQPLDFRTDIFAAGVVLYQLVVGELPFTGRNPHELLKRISDGVYRDPRQANPLVGNELGRIIDTALARAKEDRYRDITEMLSALERYLKHSGIDEPRQELSRYFDAPVAYELALRERLLAALVQRGRELAGSERVAALDVFNRALTIDPDNADVLAQVHALSRRQRTRRMLALFGGVLAAAALLLGAVQVLREAPAPEPARVLPPAQVGPATEPAAGSELPALAGDSAIAAVPADAGMDASAASASTSPGLGSQSPPQRPGSRRPGVGREQSPDAAPRRDPPVASAPPGPATRAFTLNVSPLKSEYRVDDGPWLPIARSRATLELDRGSHVVEVRNTACCESDQQIIAADAPGGVLDFTLGYLPAMIVPKCPVVAVGVQVDGQPARLDRKHPIFFTRSLGQRAVVITFFSDDGTDEHTVQVQYNETKVVTCAFP</sequence>
<evidence type="ECO:0000256" key="7">
    <source>
        <dbReference type="SAM" id="Phobius"/>
    </source>
</evidence>
<dbReference type="HOGENOM" id="CLU_019252_0_0_7"/>
<dbReference type="EMBL" id="CP001804">
    <property type="protein sequence ID" value="ACY16247.1"/>
    <property type="molecule type" value="Genomic_DNA"/>
</dbReference>
<dbReference type="InterPro" id="IPR008271">
    <property type="entry name" value="Ser/Thr_kinase_AS"/>
</dbReference>
<proteinExistence type="predicted"/>
<feature type="region of interest" description="Disordered" evidence="6">
    <location>
        <begin position="425"/>
        <end position="479"/>
    </location>
</feature>
<keyword evidence="7" id="KW-1133">Transmembrane helix</keyword>
<dbReference type="InterPro" id="IPR011009">
    <property type="entry name" value="Kinase-like_dom_sf"/>
</dbReference>
<keyword evidence="10" id="KW-1185">Reference proteome</keyword>
<protein>
    <submittedName>
        <fullName evidence="9">Serine/threonine protein kinase</fullName>
    </submittedName>
</protein>
<keyword evidence="3 9" id="KW-0418">Kinase</keyword>
<evidence type="ECO:0000259" key="8">
    <source>
        <dbReference type="PROSITE" id="PS50011"/>
    </source>
</evidence>
<dbReference type="SUPFAM" id="SSF56112">
    <property type="entry name" value="Protein kinase-like (PK-like)"/>
    <property type="match status" value="1"/>
</dbReference>
<dbReference type="PANTHER" id="PTHR43289:SF6">
    <property type="entry name" value="SERINE_THREONINE-PROTEIN KINASE NEKL-3"/>
    <property type="match status" value="1"/>
</dbReference>
<keyword evidence="7" id="KW-0812">Transmembrane</keyword>
<dbReference type="eggNOG" id="COG0515">
    <property type="taxonomic scope" value="Bacteria"/>
</dbReference>
<evidence type="ECO:0000256" key="2">
    <source>
        <dbReference type="ARBA" id="ARBA00022741"/>
    </source>
</evidence>
<reference evidence="9 10" key="1">
    <citation type="journal article" date="2010" name="Stand. Genomic Sci.">
        <title>Complete genome sequence of Haliangium ochraceum type strain (SMP-2).</title>
        <authorList>
            <consortium name="US DOE Joint Genome Institute (JGI-PGF)"/>
            <person name="Ivanova N."/>
            <person name="Daum C."/>
            <person name="Lang E."/>
            <person name="Abt B."/>
            <person name="Kopitz M."/>
            <person name="Saunders E."/>
            <person name="Lapidus A."/>
            <person name="Lucas S."/>
            <person name="Glavina Del Rio T."/>
            <person name="Nolan M."/>
            <person name="Tice H."/>
            <person name="Copeland A."/>
            <person name="Cheng J.F."/>
            <person name="Chen F."/>
            <person name="Bruce D."/>
            <person name="Goodwin L."/>
            <person name="Pitluck S."/>
            <person name="Mavromatis K."/>
            <person name="Pati A."/>
            <person name="Mikhailova N."/>
            <person name="Chen A."/>
            <person name="Palaniappan K."/>
            <person name="Land M."/>
            <person name="Hauser L."/>
            <person name="Chang Y.J."/>
            <person name="Jeffries C.D."/>
            <person name="Detter J.C."/>
            <person name="Brettin T."/>
            <person name="Rohde M."/>
            <person name="Goker M."/>
            <person name="Bristow J."/>
            <person name="Markowitz V."/>
            <person name="Eisen J.A."/>
            <person name="Hugenholtz P."/>
            <person name="Kyrpides N.C."/>
            <person name="Klenk H.P."/>
        </authorList>
    </citation>
    <scope>NUCLEOTIDE SEQUENCE [LARGE SCALE GENOMIC DNA]</scope>
    <source>
        <strain evidence="10">DSM 14365 / CIP 107738 / JCM 11303 / AJ 13395 / SMP-2</strain>
    </source>
</reference>
<dbReference type="GO" id="GO:0005524">
    <property type="term" value="F:ATP binding"/>
    <property type="evidence" value="ECO:0007669"/>
    <property type="project" value="UniProtKB-UniRule"/>
</dbReference>
<feature type="transmembrane region" description="Helical" evidence="7">
    <location>
        <begin position="356"/>
        <end position="376"/>
    </location>
</feature>
<evidence type="ECO:0000256" key="1">
    <source>
        <dbReference type="ARBA" id="ARBA00022679"/>
    </source>
</evidence>
<evidence type="ECO:0000256" key="4">
    <source>
        <dbReference type="ARBA" id="ARBA00022840"/>
    </source>
</evidence>
<dbReference type="Pfam" id="PF00069">
    <property type="entry name" value="Pkinase"/>
    <property type="match status" value="1"/>
</dbReference>
<dbReference type="InterPro" id="IPR017441">
    <property type="entry name" value="Protein_kinase_ATP_BS"/>
</dbReference>
<dbReference type="AlphaFoldDB" id="D0LY97"/>
<dbReference type="RefSeq" id="WP_012828846.1">
    <property type="nucleotide sequence ID" value="NC_013440.1"/>
</dbReference>
<dbReference type="PROSITE" id="PS00108">
    <property type="entry name" value="PROTEIN_KINASE_ST"/>
    <property type="match status" value="1"/>
</dbReference>
<gene>
    <name evidence="9" type="ordered locus">Hoch_3747</name>
</gene>
<dbReference type="PROSITE" id="PS50011">
    <property type="entry name" value="PROTEIN_KINASE_DOM"/>
    <property type="match status" value="1"/>
</dbReference>
<feature type="domain" description="Protein kinase" evidence="8">
    <location>
        <begin position="12"/>
        <end position="273"/>
    </location>
</feature>
<keyword evidence="4 5" id="KW-0067">ATP-binding</keyword>
<evidence type="ECO:0000313" key="10">
    <source>
        <dbReference type="Proteomes" id="UP000001880"/>
    </source>
</evidence>
<dbReference type="InterPro" id="IPR000719">
    <property type="entry name" value="Prot_kinase_dom"/>
</dbReference>
<dbReference type="KEGG" id="hoh:Hoch_3747"/>
<dbReference type="STRING" id="502025.Hoch_3747"/>
<dbReference type="PANTHER" id="PTHR43289">
    <property type="entry name" value="MITOGEN-ACTIVATED PROTEIN KINASE KINASE KINASE 20-RELATED"/>
    <property type="match status" value="1"/>
</dbReference>
<dbReference type="Proteomes" id="UP000001880">
    <property type="component" value="Chromosome"/>
</dbReference>
<keyword evidence="2 5" id="KW-0547">Nucleotide-binding</keyword>
<evidence type="ECO:0000256" key="6">
    <source>
        <dbReference type="SAM" id="MobiDB-lite"/>
    </source>
</evidence>
<keyword evidence="9" id="KW-0723">Serine/threonine-protein kinase</keyword>
<dbReference type="PROSITE" id="PS00107">
    <property type="entry name" value="PROTEIN_KINASE_ATP"/>
    <property type="match status" value="1"/>
</dbReference>
<dbReference type="OrthoDB" id="9801841at2"/>